<accession>A0A397NPM7</accession>
<evidence type="ECO:0000313" key="3">
    <source>
        <dbReference type="EMBL" id="RIA36715.1"/>
    </source>
</evidence>
<comment type="caution">
    <text evidence="3">The sequence shown here is derived from an EMBL/GenBank/DDBJ whole genome shotgun (WGS) entry which is preliminary data.</text>
</comment>
<keyword evidence="2" id="KW-0274">FAD</keyword>
<dbReference type="Pfam" id="PF04820">
    <property type="entry name" value="Trp_halogenase"/>
    <property type="match status" value="1"/>
</dbReference>
<feature type="binding site" evidence="2">
    <location>
        <position position="345"/>
    </location>
    <ligand>
        <name>L-tryptophan</name>
        <dbReference type="ChEBI" id="CHEBI:57912"/>
    </ligand>
</feature>
<evidence type="ECO:0000313" key="4">
    <source>
        <dbReference type="Proteomes" id="UP000266568"/>
    </source>
</evidence>
<dbReference type="SUPFAM" id="SSF51905">
    <property type="entry name" value="FAD/NAD(P)-binding domain"/>
    <property type="match status" value="1"/>
</dbReference>
<dbReference type="RefSeq" id="WP_119037427.1">
    <property type="nucleotide sequence ID" value="NZ_QXDC01000005.1"/>
</dbReference>
<dbReference type="AlphaFoldDB" id="A0A397NPM7"/>
<feature type="binding site" evidence="2">
    <location>
        <position position="80"/>
    </location>
    <ligand>
        <name>7-chloro-L-tryptophan</name>
        <dbReference type="ChEBI" id="CHEBI:58713"/>
    </ligand>
</feature>
<protein>
    <submittedName>
        <fullName evidence="3">Tryptophan halogenase</fullName>
    </submittedName>
</protein>
<dbReference type="InterPro" id="IPR050816">
    <property type="entry name" value="Flavin-dep_Halogenase_NPB"/>
</dbReference>
<keyword evidence="2" id="KW-0547">Nucleotide-binding</keyword>
<dbReference type="PANTHER" id="PTHR43747:SF4">
    <property type="entry name" value="FLAVIN-DEPENDENT TRYPTOPHAN HALOGENASE"/>
    <property type="match status" value="1"/>
</dbReference>
<dbReference type="EMBL" id="QXDC01000005">
    <property type="protein sequence ID" value="RIA36715.1"/>
    <property type="molecule type" value="Genomic_DNA"/>
</dbReference>
<feature type="binding site" evidence="2">
    <location>
        <position position="336"/>
    </location>
    <ligand>
        <name>FAD</name>
        <dbReference type="ChEBI" id="CHEBI:57692"/>
    </ligand>
</feature>
<dbReference type="InterPro" id="IPR036188">
    <property type="entry name" value="FAD/NAD-bd_sf"/>
</dbReference>
<sequence>MSGRAIRNIVIVGGGTAGWMAAATIGRALADQDVSVTVIESAAIGTVGVGEATIPPLLHLNQLLGIDENDFIRRTSATFKLGLDFVGWGKAGDRYFHPFGRYGADIGALPFHQYWLRARAADPAAAGALTDYSLPSKAALAGKFCRPSPDPKNTLSNIAYAYQFDAARYAVMLREIAEAAGTVRHEGRIVEVLMRENGFVRGVRLERGEVIEADFFIDCSGFRGLLIEGALETGYESWTHWLPCDRAIALPCEAAGDPTPYTRCSAHRAGWQWRIPLQHRIGNGHVYASAHMGDDEAEAILRANLDGAPLGEANRLRFTTGRRRLFWNRNVLALGLASGFIEPLESTSIHLVQSGLAKLLTLFPDRDFHQPDIDFYNRQTTVEHERLRDFIIMHYHANQRVGEPFWDACRAMPIPDTLAEKLAMWRRHGRVFRVDDELFGEPSWVAVLEGQGFPPERYDPLADALPPEKLARLPAIRAAIARGVAAMPEHGAYLAGAGTIGTAPPRAVPPDTLAGLVTTHTGSIGPAVVRR</sequence>
<proteinExistence type="predicted"/>
<dbReference type="Proteomes" id="UP000266568">
    <property type="component" value="Unassembled WGS sequence"/>
</dbReference>
<feature type="binding site" evidence="2">
    <location>
        <position position="349"/>
    </location>
    <ligand>
        <name>FAD</name>
        <dbReference type="ChEBI" id="CHEBI:57692"/>
    </ligand>
</feature>
<evidence type="ECO:0000256" key="2">
    <source>
        <dbReference type="PIRSR" id="PIRSR011396-2"/>
    </source>
</evidence>
<dbReference type="GO" id="GO:0000166">
    <property type="term" value="F:nucleotide binding"/>
    <property type="evidence" value="ECO:0007669"/>
    <property type="project" value="UniProtKB-KW"/>
</dbReference>
<feature type="binding site" evidence="2">
    <location>
        <begin position="14"/>
        <end position="17"/>
    </location>
    <ligand>
        <name>FAD</name>
        <dbReference type="ChEBI" id="CHEBI:57692"/>
    </ligand>
</feature>
<name>A0A397NPM7_9SPHN</name>
<feature type="active site" evidence="1">
    <location>
        <position position="80"/>
    </location>
</feature>
<dbReference type="Gene3D" id="3.50.50.60">
    <property type="entry name" value="FAD/NAD(P)-binding domain"/>
    <property type="match status" value="1"/>
</dbReference>
<dbReference type="InterPro" id="IPR006905">
    <property type="entry name" value="Flavin_halogenase"/>
</dbReference>
<gene>
    <name evidence="3" type="ORF">DFR49_4000</name>
</gene>
<dbReference type="PANTHER" id="PTHR43747">
    <property type="entry name" value="FAD-BINDING PROTEIN"/>
    <property type="match status" value="1"/>
</dbReference>
<keyword evidence="2" id="KW-0285">Flavoprotein</keyword>
<dbReference type="OrthoDB" id="462203at2"/>
<dbReference type="PIRSF" id="PIRSF011396">
    <property type="entry name" value="Trp_halogenase"/>
    <property type="match status" value="1"/>
</dbReference>
<evidence type="ECO:0000256" key="1">
    <source>
        <dbReference type="PIRSR" id="PIRSR011396-1"/>
    </source>
</evidence>
<dbReference type="GO" id="GO:0004497">
    <property type="term" value="F:monooxygenase activity"/>
    <property type="evidence" value="ECO:0007669"/>
    <property type="project" value="InterPro"/>
</dbReference>
<dbReference type="InterPro" id="IPR033856">
    <property type="entry name" value="Trp_halogen"/>
</dbReference>
<reference evidence="3 4" key="1">
    <citation type="submission" date="2018-08" db="EMBL/GenBank/DDBJ databases">
        <title>Genomic Encyclopedia of Type Strains, Phase IV (KMG-IV): sequencing the most valuable type-strain genomes for metagenomic binning, comparative biology and taxonomic classification.</title>
        <authorList>
            <person name="Goeker M."/>
        </authorList>
    </citation>
    <scope>NUCLEOTIDE SEQUENCE [LARGE SCALE GENOMIC DNA]</scope>
    <source>
        <strain evidence="3 4">DSM 25527</strain>
    </source>
</reference>
<organism evidence="3 4">
    <name type="scientific">Hephaestia caeni</name>
    <dbReference type="NCBI Taxonomy" id="645617"/>
    <lineage>
        <taxon>Bacteria</taxon>
        <taxon>Pseudomonadati</taxon>
        <taxon>Pseudomonadota</taxon>
        <taxon>Alphaproteobacteria</taxon>
        <taxon>Sphingomonadales</taxon>
        <taxon>Sphingomonadaceae</taxon>
        <taxon>Hephaestia</taxon>
    </lineage>
</organism>
<keyword evidence="4" id="KW-1185">Reference proteome</keyword>